<proteinExistence type="predicted"/>
<dbReference type="Pfam" id="PF13606">
    <property type="entry name" value="Ank_3"/>
    <property type="match status" value="1"/>
</dbReference>
<keyword evidence="2 3" id="KW-0040">ANK repeat</keyword>
<dbReference type="PROSITE" id="PS50297">
    <property type="entry name" value="ANK_REP_REGION"/>
    <property type="match status" value="4"/>
</dbReference>
<name>A0A174ZGP2_9FIRM</name>
<keyword evidence="1" id="KW-0677">Repeat</keyword>
<dbReference type="PRINTS" id="PR01415">
    <property type="entry name" value="ANKYRIN"/>
</dbReference>
<dbReference type="Pfam" id="PF12796">
    <property type="entry name" value="Ank_2"/>
    <property type="match status" value="1"/>
</dbReference>
<feature type="repeat" description="ANK" evidence="3">
    <location>
        <begin position="156"/>
        <end position="188"/>
    </location>
</feature>
<feature type="repeat" description="ANK" evidence="3">
    <location>
        <begin position="187"/>
        <end position="219"/>
    </location>
</feature>
<sequence length="278" mass="31119">MNENELKELFERRNISEIRHAVDNHREIKERVLAWAVEHGNTELVHYVMNCTTQEEYERFENTPLESACLCGNYGMVKFIAENEKSPYFSQDNSLFYAAAYGDRGIIRCLIENGYDVNMKDGYGGNALEWAAQENRISNAKMLIESGCDVNNLNGEGMTALYTACAEGNTDMARLLLNNNAEPDRTEDATPLIIASCYGKIDCAELLLEHGSDVNTIDNEGRTALFYAMVYGQDEIEKLLSAHGASYDICDKGGVSPGQLKDEGVREQVYSELMGEEE</sequence>
<evidence type="ECO:0000256" key="3">
    <source>
        <dbReference type="PROSITE-ProRule" id="PRU00023"/>
    </source>
</evidence>
<evidence type="ECO:0000256" key="2">
    <source>
        <dbReference type="ARBA" id="ARBA00023043"/>
    </source>
</evidence>
<dbReference type="Gene3D" id="1.25.40.20">
    <property type="entry name" value="Ankyrin repeat-containing domain"/>
    <property type="match status" value="1"/>
</dbReference>
<dbReference type="Proteomes" id="UP000095662">
    <property type="component" value="Unassembled WGS sequence"/>
</dbReference>
<evidence type="ECO:0000256" key="1">
    <source>
        <dbReference type="ARBA" id="ARBA00022737"/>
    </source>
</evidence>
<dbReference type="InterPro" id="IPR036770">
    <property type="entry name" value="Ankyrin_rpt-contain_sf"/>
</dbReference>
<dbReference type="PROSITE" id="PS50088">
    <property type="entry name" value="ANK_REPEAT"/>
    <property type="match status" value="5"/>
</dbReference>
<dbReference type="SMART" id="SM00248">
    <property type="entry name" value="ANK"/>
    <property type="match status" value="6"/>
</dbReference>
<dbReference type="PANTHER" id="PTHR24173:SF74">
    <property type="entry name" value="ANKYRIN REPEAT DOMAIN-CONTAINING PROTEIN 16"/>
    <property type="match status" value="1"/>
</dbReference>
<evidence type="ECO:0000313" key="4">
    <source>
        <dbReference type="EMBL" id="CUQ83141.1"/>
    </source>
</evidence>
<feature type="repeat" description="ANK" evidence="3">
    <location>
        <begin position="123"/>
        <end position="155"/>
    </location>
</feature>
<organism evidence="4 5">
    <name type="scientific">[Eubacterium] siraeum</name>
    <dbReference type="NCBI Taxonomy" id="39492"/>
    <lineage>
        <taxon>Bacteria</taxon>
        <taxon>Bacillati</taxon>
        <taxon>Bacillota</taxon>
        <taxon>Clostridia</taxon>
        <taxon>Eubacteriales</taxon>
        <taxon>Oscillospiraceae</taxon>
        <taxon>Oscillospiraceae incertae sedis</taxon>
    </lineage>
</organism>
<dbReference type="OrthoDB" id="9812708at2"/>
<accession>A0A174ZGP2</accession>
<dbReference type="PANTHER" id="PTHR24173">
    <property type="entry name" value="ANKYRIN REPEAT CONTAINING"/>
    <property type="match status" value="1"/>
</dbReference>
<dbReference type="EMBL" id="CZBY01000003">
    <property type="protein sequence ID" value="CUQ83141.1"/>
    <property type="molecule type" value="Genomic_DNA"/>
</dbReference>
<dbReference type="InterPro" id="IPR002110">
    <property type="entry name" value="Ankyrin_rpt"/>
</dbReference>
<reference evidence="4 5" key="1">
    <citation type="submission" date="2015-09" db="EMBL/GenBank/DDBJ databases">
        <authorList>
            <consortium name="Pathogen Informatics"/>
        </authorList>
    </citation>
    <scope>NUCLEOTIDE SEQUENCE [LARGE SCALE GENOMIC DNA]</scope>
    <source>
        <strain evidence="4 5">2789STDY5834928</strain>
    </source>
</reference>
<dbReference type="SUPFAM" id="SSF48403">
    <property type="entry name" value="Ankyrin repeat"/>
    <property type="match status" value="1"/>
</dbReference>
<feature type="repeat" description="ANK" evidence="3">
    <location>
        <begin position="90"/>
        <end position="122"/>
    </location>
</feature>
<evidence type="ECO:0000313" key="5">
    <source>
        <dbReference type="Proteomes" id="UP000095662"/>
    </source>
</evidence>
<feature type="repeat" description="ANK" evidence="3">
    <location>
        <begin position="220"/>
        <end position="252"/>
    </location>
</feature>
<gene>
    <name evidence="4" type="ORF">ERS852540_00637</name>
</gene>
<dbReference type="STRING" id="39492.ERS852540_00637"/>
<protein>
    <submittedName>
        <fullName evidence="4">Ribulose-5-phosphate 4-epimerase and related epimerases and aldolases</fullName>
    </submittedName>
</protein>
<dbReference type="Pfam" id="PF00023">
    <property type="entry name" value="Ank"/>
    <property type="match status" value="1"/>
</dbReference>
<dbReference type="AlphaFoldDB" id="A0A174ZGP2"/>